<feature type="transmembrane region" description="Helical" evidence="1">
    <location>
        <begin position="87"/>
        <end position="112"/>
    </location>
</feature>
<keyword evidence="1" id="KW-1133">Transmembrane helix</keyword>
<feature type="signal peptide" evidence="2">
    <location>
        <begin position="1"/>
        <end position="20"/>
    </location>
</feature>
<name>A0A7J7D800_TRIWF</name>
<reference evidence="3 4" key="1">
    <citation type="journal article" date="2020" name="Nat. Commun.">
        <title>Genome of Tripterygium wilfordii and identification of cytochrome P450 involved in triptolide biosynthesis.</title>
        <authorList>
            <person name="Tu L."/>
            <person name="Su P."/>
            <person name="Zhang Z."/>
            <person name="Gao L."/>
            <person name="Wang J."/>
            <person name="Hu T."/>
            <person name="Zhou J."/>
            <person name="Zhang Y."/>
            <person name="Zhao Y."/>
            <person name="Liu Y."/>
            <person name="Song Y."/>
            <person name="Tong Y."/>
            <person name="Lu Y."/>
            <person name="Yang J."/>
            <person name="Xu C."/>
            <person name="Jia M."/>
            <person name="Peters R.J."/>
            <person name="Huang L."/>
            <person name="Gao W."/>
        </authorList>
    </citation>
    <scope>NUCLEOTIDE SEQUENCE [LARGE SCALE GENOMIC DNA]</scope>
    <source>
        <strain evidence="4">cv. XIE 37</strain>
        <tissue evidence="3">Leaf</tissue>
    </source>
</reference>
<protein>
    <submittedName>
        <fullName evidence="3">Uncharacterized protein</fullName>
    </submittedName>
</protein>
<accession>A0A7J7D800</accession>
<keyword evidence="1" id="KW-0472">Membrane</keyword>
<keyword evidence="1" id="KW-0812">Transmembrane</keyword>
<evidence type="ECO:0000256" key="1">
    <source>
        <dbReference type="SAM" id="Phobius"/>
    </source>
</evidence>
<dbReference type="EMBL" id="JAAARO010000009">
    <property type="protein sequence ID" value="KAF5742418.1"/>
    <property type="molecule type" value="Genomic_DNA"/>
</dbReference>
<dbReference type="PANTHER" id="PTHR37189:SF4">
    <property type="entry name" value="TRANSMEMBRANE PROTEIN"/>
    <property type="match status" value="1"/>
</dbReference>
<organism evidence="3 4">
    <name type="scientific">Tripterygium wilfordii</name>
    <name type="common">Thunder God vine</name>
    <dbReference type="NCBI Taxonomy" id="458696"/>
    <lineage>
        <taxon>Eukaryota</taxon>
        <taxon>Viridiplantae</taxon>
        <taxon>Streptophyta</taxon>
        <taxon>Embryophyta</taxon>
        <taxon>Tracheophyta</taxon>
        <taxon>Spermatophyta</taxon>
        <taxon>Magnoliopsida</taxon>
        <taxon>eudicotyledons</taxon>
        <taxon>Gunneridae</taxon>
        <taxon>Pentapetalae</taxon>
        <taxon>rosids</taxon>
        <taxon>fabids</taxon>
        <taxon>Celastrales</taxon>
        <taxon>Celastraceae</taxon>
        <taxon>Tripterygium</taxon>
    </lineage>
</organism>
<evidence type="ECO:0000256" key="2">
    <source>
        <dbReference type="SAM" id="SignalP"/>
    </source>
</evidence>
<dbReference type="Proteomes" id="UP000593562">
    <property type="component" value="Unassembled WGS sequence"/>
</dbReference>
<keyword evidence="2" id="KW-0732">Signal</keyword>
<evidence type="ECO:0000313" key="3">
    <source>
        <dbReference type="EMBL" id="KAF5742418.1"/>
    </source>
</evidence>
<dbReference type="PANTHER" id="PTHR37189">
    <property type="entry name" value="CONCANAVALIN A-LIKE LECTIN/GLUCANASE DOMAIN-CONTAINING PROTEIN-RELATED"/>
    <property type="match status" value="1"/>
</dbReference>
<gene>
    <name evidence="3" type="ORF">HS088_TW09G00466</name>
</gene>
<proteinExistence type="predicted"/>
<keyword evidence="4" id="KW-1185">Reference proteome</keyword>
<dbReference type="InParanoid" id="A0A7J7D800"/>
<feature type="chain" id="PRO_5029524263" evidence="2">
    <location>
        <begin position="21"/>
        <end position="121"/>
    </location>
</feature>
<comment type="caution">
    <text evidence="3">The sequence shown here is derived from an EMBL/GenBank/DDBJ whole genome shotgun (WGS) entry which is preliminary data.</text>
</comment>
<sequence>MIAFCLPLISIMILGEFSTARELRPADHGLQNQGFQELAPETKQFFGASTPSTESPNVALPRGMSSDNSTPWLIGGDGGGNDHLRHAMLVASLVCGVTGVTLLLASALIYLFRFQLNRPKP</sequence>
<evidence type="ECO:0000313" key="4">
    <source>
        <dbReference type="Proteomes" id="UP000593562"/>
    </source>
</evidence>
<dbReference type="AlphaFoldDB" id="A0A7J7D800"/>
<dbReference type="FunCoup" id="A0A7J7D800">
    <property type="interactions" value="4"/>
</dbReference>